<dbReference type="Proteomes" id="UP000199223">
    <property type="component" value="Unassembled WGS sequence"/>
</dbReference>
<evidence type="ECO:0000313" key="3">
    <source>
        <dbReference type="Proteomes" id="UP000199223"/>
    </source>
</evidence>
<gene>
    <name evidence="2" type="ORF">SAMN04488058_11822</name>
</gene>
<feature type="transmembrane region" description="Helical" evidence="1">
    <location>
        <begin position="82"/>
        <end position="102"/>
    </location>
</feature>
<evidence type="ECO:0000313" key="2">
    <source>
        <dbReference type="EMBL" id="SEJ77233.1"/>
    </source>
</evidence>
<dbReference type="RefSeq" id="WP_092265362.1">
    <property type="nucleotide sequence ID" value="NZ_FNZA01000018.1"/>
</dbReference>
<keyword evidence="1" id="KW-0472">Membrane</keyword>
<feature type="transmembrane region" description="Helical" evidence="1">
    <location>
        <begin position="28"/>
        <end position="45"/>
    </location>
</feature>
<keyword evidence="3" id="KW-1185">Reference proteome</keyword>
<dbReference type="STRING" id="856736.SAMN04488058_11822"/>
<dbReference type="AlphaFoldDB" id="A0A1H7BHL6"/>
<dbReference type="OrthoDB" id="71255at2"/>
<keyword evidence="1" id="KW-1133">Transmembrane helix</keyword>
<dbReference type="EMBL" id="FNZA01000018">
    <property type="protein sequence ID" value="SEJ77233.1"/>
    <property type="molecule type" value="Genomic_DNA"/>
</dbReference>
<organism evidence="2 3">
    <name type="scientific">Deinococcus reticulitermitis</name>
    <dbReference type="NCBI Taxonomy" id="856736"/>
    <lineage>
        <taxon>Bacteria</taxon>
        <taxon>Thermotogati</taxon>
        <taxon>Deinococcota</taxon>
        <taxon>Deinococci</taxon>
        <taxon>Deinococcales</taxon>
        <taxon>Deinococcaceae</taxon>
        <taxon>Deinococcus</taxon>
    </lineage>
</organism>
<protein>
    <recommendedName>
        <fullName evidence="4">Colicin V production protein</fullName>
    </recommendedName>
</protein>
<proteinExistence type="predicted"/>
<sequence length="159" mass="16938">MYTWFDALLVTLLAFVTALGARRGMHGLVWGLSGVAICVLVNALLNVPLLAGFLALLLSAGASLLAVRLIPEPGGQAWRRWAGGLGGLALGGVLLATLTLNFPIEQRRVGQRVQAVYPATTLPAPIYDAVEDSLIKRELTGLWDGSSLLQTLIIPDQLR</sequence>
<evidence type="ECO:0000256" key="1">
    <source>
        <dbReference type="SAM" id="Phobius"/>
    </source>
</evidence>
<name>A0A1H7BHL6_9DEIO</name>
<accession>A0A1H7BHL6</accession>
<reference evidence="3" key="1">
    <citation type="submission" date="2016-10" db="EMBL/GenBank/DDBJ databases">
        <authorList>
            <person name="Varghese N."/>
            <person name="Submissions S."/>
        </authorList>
    </citation>
    <scope>NUCLEOTIDE SEQUENCE [LARGE SCALE GENOMIC DNA]</scope>
    <source>
        <strain evidence="3">CGMCC 1.10218</strain>
    </source>
</reference>
<keyword evidence="1" id="KW-0812">Transmembrane</keyword>
<evidence type="ECO:0008006" key="4">
    <source>
        <dbReference type="Google" id="ProtNLM"/>
    </source>
</evidence>